<evidence type="ECO:0000313" key="3">
    <source>
        <dbReference type="Proteomes" id="UP001465976"/>
    </source>
</evidence>
<dbReference type="InterPro" id="IPR036047">
    <property type="entry name" value="F-box-like_dom_sf"/>
</dbReference>
<organism evidence="2 3">
    <name type="scientific">Marasmius crinis-equi</name>
    <dbReference type="NCBI Taxonomy" id="585013"/>
    <lineage>
        <taxon>Eukaryota</taxon>
        <taxon>Fungi</taxon>
        <taxon>Dikarya</taxon>
        <taxon>Basidiomycota</taxon>
        <taxon>Agaricomycotina</taxon>
        <taxon>Agaricomycetes</taxon>
        <taxon>Agaricomycetidae</taxon>
        <taxon>Agaricales</taxon>
        <taxon>Marasmiineae</taxon>
        <taxon>Marasmiaceae</taxon>
        <taxon>Marasmius</taxon>
    </lineage>
</organism>
<dbReference type="Pfam" id="PF00646">
    <property type="entry name" value="F-box"/>
    <property type="match status" value="1"/>
</dbReference>
<keyword evidence="3" id="KW-1185">Reference proteome</keyword>
<proteinExistence type="predicted"/>
<dbReference type="EMBL" id="JBAHYK010000175">
    <property type="protein sequence ID" value="KAL0577162.1"/>
    <property type="molecule type" value="Genomic_DNA"/>
</dbReference>
<accession>A0ABR3FPR6</accession>
<comment type="caution">
    <text evidence="2">The sequence shown here is derived from an EMBL/GenBank/DDBJ whole genome shotgun (WGS) entry which is preliminary data.</text>
</comment>
<dbReference type="PROSITE" id="PS50181">
    <property type="entry name" value="FBOX"/>
    <property type="match status" value="1"/>
</dbReference>
<protein>
    <recommendedName>
        <fullName evidence="1">F-box domain-containing protein</fullName>
    </recommendedName>
</protein>
<reference evidence="2 3" key="1">
    <citation type="submission" date="2024-02" db="EMBL/GenBank/DDBJ databases">
        <title>A draft genome for the cacao thread blight pathogen Marasmius crinis-equi.</title>
        <authorList>
            <person name="Cohen S.P."/>
            <person name="Baruah I.K."/>
            <person name="Amoako-Attah I."/>
            <person name="Bukari Y."/>
            <person name="Meinhardt L.W."/>
            <person name="Bailey B.A."/>
        </authorList>
    </citation>
    <scope>NUCLEOTIDE SEQUENCE [LARGE SCALE GENOMIC DNA]</scope>
    <source>
        <strain evidence="2 3">GH-76</strain>
    </source>
</reference>
<dbReference type="Gene3D" id="1.20.1280.50">
    <property type="match status" value="1"/>
</dbReference>
<evidence type="ECO:0000259" key="1">
    <source>
        <dbReference type="PROSITE" id="PS50181"/>
    </source>
</evidence>
<sequence>MKKKQKTTSSGIVQRPQKQKSRRNALHYIKDMPLDILYEIFCLLTPHDLLRLSRTSKDLRKNLMSKSSLFVWKACRKNSGVPDPLPSMSEPAFARLVFDPHCHFCLTAVVQIVSWETMVRCCNKCFDSVFKTEDEIEEEIFDEDMHYPHALWDIFPQYHEQSKSKFGPTRALPSGFYLVDAIIPFLMDFQKLADKAQRKIWLAKKVEDAETRTQCIKACRAWERTKERQRERERINAKTERFRAIMCKLMKLGWKDELRLVAVQKKLQEHKLVNQERPLTDRIWNNIAPVLDAFMRTDLTELASAVRQDKMLNRFDVLVEILGKQDQQLSRELILPAVLDVAFWQPFRSVIEDAPAWSGSSPPLFDKALLQLPSFVQDWNNNRIQGILKALQVNHRDPMKAHMALATSLFQCTNGCTAPQRVYSFPSILFHRCQPDVPELPTWVSEWSRIELLDRFKLVERSSDSLEVQPHSTAISATQLICQLLHLNPCITTLDALFKLNPLVECLSCITVAGSRLFLRWSALVNHPHHDNLRAATDEEKLIVLAKEQQLESDSTSLRCRHCTFRSISITDMSAHLITSHGITTVQDDDWEFYPYCSMSEVGPSPVWIYPVGLLPPALQDEKDKCARVVICI</sequence>
<dbReference type="SUPFAM" id="SSF81383">
    <property type="entry name" value="F-box domain"/>
    <property type="match status" value="1"/>
</dbReference>
<evidence type="ECO:0000313" key="2">
    <source>
        <dbReference type="EMBL" id="KAL0577162.1"/>
    </source>
</evidence>
<dbReference type="Proteomes" id="UP001465976">
    <property type="component" value="Unassembled WGS sequence"/>
</dbReference>
<feature type="domain" description="F-box" evidence="1">
    <location>
        <begin position="26"/>
        <end position="75"/>
    </location>
</feature>
<dbReference type="CDD" id="cd09917">
    <property type="entry name" value="F-box_SF"/>
    <property type="match status" value="1"/>
</dbReference>
<dbReference type="InterPro" id="IPR001810">
    <property type="entry name" value="F-box_dom"/>
</dbReference>
<gene>
    <name evidence="2" type="ORF">V5O48_004839</name>
</gene>
<name>A0ABR3FPR6_9AGAR</name>